<dbReference type="GO" id="GO:0008408">
    <property type="term" value="F:3'-5' exonuclease activity"/>
    <property type="evidence" value="ECO:0007669"/>
    <property type="project" value="InterPro"/>
</dbReference>
<dbReference type="InterPro" id="IPR027417">
    <property type="entry name" value="P-loop_NTPase"/>
</dbReference>
<dbReference type="PANTHER" id="PTHR11669:SF8">
    <property type="entry name" value="DNA POLYMERASE III SUBUNIT DELTA"/>
    <property type="match status" value="1"/>
</dbReference>
<keyword evidence="4" id="KW-0548">Nucleotidyltransferase</keyword>
<evidence type="ECO:0000256" key="4">
    <source>
        <dbReference type="ARBA" id="ARBA00022695"/>
    </source>
</evidence>
<dbReference type="Proteomes" id="UP000037977">
    <property type="component" value="Unassembled WGS sequence"/>
</dbReference>
<dbReference type="NCBIfam" id="NF005972">
    <property type="entry name" value="PRK08058.1"/>
    <property type="match status" value="1"/>
</dbReference>
<dbReference type="GO" id="GO:0003887">
    <property type="term" value="F:DNA-directed DNA polymerase activity"/>
    <property type="evidence" value="ECO:0007669"/>
    <property type="project" value="UniProtKB-KW"/>
</dbReference>
<evidence type="ECO:0000256" key="1">
    <source>
        <dbReference type="ARBA" id="ARBA00012417"/>
    </source>
</evidence>
<evidence type="ECO:0000313" key="9">
    <source>
        <dbReference type="EMBL" id="KOY79952.1"/>
    </source>
</evidence>
<keyword evidence="10" id="KW-1185">Reference proteome</keyword>
<evidence type="ECO:0000313" key="10">
    <source>
        <dbReference type="Proteomes" id="UP000037977"/>
    </source>
</evidence>
<comment type="catalytic activity">
    <reaction evidence="7">
        <text>DNA(n) + a 2'-deoxyribonucleoside 5'-triphosphate = DNA(n+1) + diphosphate</text>
        <dbReference type="Rhea" id="RHEA:22508"/>
        <dbReference type="Rhea" id="RHEA-COMP:17339"/>
        <dbReference type="Rhea" id="RHEA-COMP:17340"/>
        <dbReference type="ChEBI" id="CHEBI:33019"/>
        <dbReference type="ChEBI" id="CHEBI:61560"/>
        <dbReference type="ChEBI" id="CHEBI:173112"/>
        <dbReference type="EC" id="2.7.7.7"/>
    </reaction>
</comment>
<name>A0A0M9DGY0_9BACI</name>
<dbReference type="GO" id="GO:0009360">
    <property type="term" value="C:DNA polymerase III complex"/>
    <property type="evidence" value="ECO:0007669"/>
    <property type="project" value="InterPro"/>
</dbReference>
<sequence length="334" mass="38584">MGKNVEELFTLQPVVMRQLQTIFDKHRLAHAYIFDGEKGTGKVDIMHFFVKLMLCEEPNNNVPCETCRNCRRVESGNHPNVHQISPEGQFIKIDQMRELIGEMKMMGVEEGRKIYVLHHADRLNIASANMILKFLEEPDGEVTAILLTEQMQSILPTIRSRCQHLKFQKLPRHVLLKHLQDSQISFAMASTVSMMTNELEMALFLANDEEFALARKTVLKLVEAIQKNVHEAMLIVYDEWLPHFKEKGEMEQGLDLLLFAYRDIVSIKANPEAACTYPDMLSLFKEVALHSTYEKLSKQMESILQARASLQRNMNRTLLMEQLMLNLQEGYTFV</sequence>
<keyword evidence="3" id="KW-0808">Transferase</keyword>
<dbReference type="EC" id="2.7.7.7" evidence="1"/>
<keyword evidence="5" id="KW-0235">DNA replication</keyword>
<gene>
    <name evidence="9" type="ORF">ADM90_22305</name>
</gene>
<dbReference type="GO" id="GO:0006261">
    <property type="term" value="P:DNA-templated DNA replication"/>
    <property type="evidence" value="ECO:0007669"/>
    <property type="project" value="TreeGrafter"/>
</dbReference>
<keyword evidence="6" id="KW-0239">DNA-directed DNA polymerase</keyword>
<evidence type="ECO:0000256" key="5">
    <source>
        <dbReference type="ARBA" id="ARBA00022705"/>
    </source>
</evidence>
<dbReference type="FunFam" id="3.40.50.300:FF:001255">
    <property type="entry name" value="DNA polymerase III subunit delta"/>
    <property type="match status" value="1"/>
</dbReference>
<feature type="domain" description="DNA polymerase III delta subunit C-terminal" evidence="8">
    <location>
        <begin position="241"/>
        <end position="328"/>
    </location>
</feature>
<evidence type="ECO:0000256" key="3">
    <source>
        <dbReference type="ARBA" id="ARBA00022679"/>
    </source>
</evidence>
<reference evidence="9 10" key="1">
    <citation type="submission" date="2015-07" db="EMBL/GenBank/DDBJ databases">
        <title>Genome sequencing project for genomic taxonomy and phylogenomics of Bacillus-like bacteria.</title>
        <authorList>
            <person name="Liu B."/>
            <person name="Wang J."/>
            <person name="Zhu Y."/>
            <person name="Liu G."/>
            <person name="Chen Q."/>
            <person name="Chen Z."/>
            <person name="Che J."/>
            <person name="Ge C."/>
            <person name="Shi H."/>
            <person name="Pan Z."/>
            <person name="Liu X."/>
        </authorList>
    </citation>
    <scope>NUCLEOTIDE SEQUENCE [LARGE SCALE GENOMIC DNA]</scope>
    <source>
        <strain evidence="9 10">DSM 54</strain>
    </source>
</reference>
<dbReference type="NCBIfam" id="TIGR00678">
    <property type="entry name" value="holB"/>
    <property type="match status" value="1"/>
</dbReference>
<dbReference type="PATRIC" id="fig|33935.3.peg.3709"/>
<dbReference type="EMBL" id="LGCI01000014">
    <property type="protein sequence ID" value="KOY79952.1"/>
    <property type="molecule type" value="Genomic_DNA"/>
</dbReference>
<dbReference type="Gene3D" id="3.40.50.300">
    <property type="entry name" value="P-loop containing nucleotide triphosphate hydrolases"/>
    <property type="match status" value="1"/>
</dbReference>
<accession>A0A0M9DGY0</accession>
<dbReference type="InterPro" id="IPR050238">
    <property type="entry name" value="DNA_Rep/Repair_Clamp_Loader"/>
</dbReference>
<evidence type="ECO:0000256" key="6">
    <source>
        <dbReference type="ARBA" id="ARBA00022932"/>
    </source>
</evidence>
<dbReference type="AlphaFoldDB" id="A0A0M9DGY0"/>
<comment type="caution">
    <text evidence="9">The sequence shown here is derived from an EMBL/GenBank/DDBJ whole genome shotgun (WGS) entry which is preliminary data.</text>
</comment>
<evidence type="ECO:0000259" key="8">
    <source>
        <dbReference type="Pfam" id="PF09115"/>
    </source>
</evidence>
<dbReference type="GO" id="GO:0003677">
    <property type="term" value="F:DNA binding"/>
    <property type="evidence" value="ECO:0007669"/>
    <property type="project" value="InterPro"/>
</dbReference>
<dbReference type="Gene3D" id="1.20.272.10">
    <property type="match status" value="1"/>
</dbReference>
<protein>
    <recommendedName>
        <fullName evidence="2">DNA polymerase III subunit delta'</fullName>
        <ecNumber evidence="1">2.7.7.7</ecNumber>
    </recommendedName>
</protein>
<evidence type="ECO:0000256" key="2">
    <source>
        <dbReference type="ARBA" id="ARBA00014363"/>
    </source>
</evidence>
<dbReference type="PANTHER" id="PTHR11669">
    <property type="entry name" value="REPLICATION FACTOR C / DNA POLYMERASE III GAMMA-TAU SUBUNIT"/>
    <property type="match status" value="1"/>
</dbReference>
<dbReference type="InterPro" id="IPR015199">
    <property type="entry name" value="DNA_pol_III_delta_C"/>
</dbReference>
<dbReference type="RefSeq" id="WP_053997059.1">
    <property type="nucleotide sequence ID" value="NZ_CP065643.1"/>
</dbReference>
<dbReference type="Pfam" id="PF13177">
    <property type="entry name" value="DNA_pol3_delta2"/>
    <property type="match status" value="1"/>
</dbReference>
<dbReference type="Pfam" id="PF09115">
    <property type="entry name" value="DNApol3-delta_C"/>
    <property type="match status" value="1"/>
</dbReference>
<proteinExistence type="predicted"/>
<dbReference type="InterPro" id="IPR004622">
    <property type="entry name" value="DNA_pol_HolB"/>
</dbReference>
<dbReference type="OrthoDB" id="9810148at2"/>
<evidence type="ECO:0000256" key="7">
    <source>
        <dbReference type="ARBA" id="ARBA00049244"/>
    </source>
</evidence>
<organism evidence="9 10">
    <name type="scientific">Lysinibacillus macroides</name>
    <dbReference type="NCBI Taxonomy" id="33935"/>
    <lineage>
        <taxon>Bacteria</taxon>
        <taxon>Bacillati</taxon>
        <taxon>Bacillota</taxon>
        <taxon>Bacilli</taxon>
        <taxon>Bacillales</taxon>
        <taxon>Bacillaceae</taxon>
        <taxon>Lysinibacillus</taxon>
    </lineage>
</organism>
<dbReference type="STRING" id="33935.ADM90_22305"/>
<dbReference type="SUPFAM" id="SSF52540">
    <property type="entry name" value="P-loop containing nucleoside triphosphate hydrolases"/>
    <property type="match status" value="1"/>
</dbReference>